<evidence type="ECO:0000259" key="7">
    <source>
        <dbReference type="PROSITE" id="PS50887"/>
    </source>
</evidence>
<dbReference type="PROSITE" id="PS50887">
    <property type="entry name" value="GGDEF"/>
    <property type="match status" value="1"/>
</dbReference>
<protein>
    <recommendedName>
        <fullName evidence="1">diguanylate cyclase</fullName>
        <ecNumber evidence="1">2.7.7.65</ecNumber>
    </recommendedName>
</protein>
<keyword evidence="10" id="KW-1185">Reference proteome</keyword>
<dbReference type="PANTHER" id="PTHR45138:SF9">
    <property type="entry name" value="DIGUANYLATE CYCLASE DGCM-RELATED"/>
    <property type="match status" value="1"/>
</dbReference>
<reference evidence="10" key="1">
    <citation type="journal article" date="2019" name="Int. J. Syst. Evol. Microbiol.">
        <title>The Global Catalogue of Microorganisms (GCM) 10K type strain sequencing project: providing services to taxonomists for standard genome sequencing and annotation.</title>
        <authorList>
            <consortium name="The Broad Institute Genomics Platform"/>
            <consortium name="The Broad Institute Genome Sequencing Center for Infectious Disease"/>
            <person name="Wu L."/>
            <person name="Ma J."/>
        </authorList>
    </citation>
    <scope>NUCLEOTIDE SEQUENCE [LARGE SCALE GENOMIC DNA]</scope>
    <source>
        <strain evidence="10">JCM 15608</strain>
    </source>
</reference>
<dbReference type="SUPFAM" id="SSF55073">
    <property type="entry name" value="Nucleotide cyclase"/>
    <property type="match status" value="1"/>
</dbReference>
<evidence type="ECO:0000256" key="2">
    <source>
        <dbReference type="ARBA" id="ARBA00023012"/>
    </source>
</evidence>
<proteinExistence type="predicted"/>
<evidence type="ECO:0000313" key="9">
    <source>
        <dbReference type="EMBL" id="GAA0818901.1"/>
    </source>
</evidence>
<dbReference type="NCBIfam" id="TIGR00254">
    <property type="entry name" value="GGDEF"/>
    <property type="match status" value="1"/>
</dbReference>
<feature type="modified residue" description="Phosphohistidine" evidence="4">
    <location>
        <position position="400"/>
    </location>
</feature>
<dbReference type="Pfam" id="PF00072">
    <property type="entry name" value="Response_reg"/>
    <property type="match status" value="1"/>
</dbReference>
<dbReference type="SUPFAM" id="SSF47226">
    <property type="entry name" value="Histidine-containing phosphotransfer domain, HPT domain"/>
    <property type="match status" value="1"/>
</dbReference>
<dbReference type="SUPFAM" id="SSF52172">
    <property type="entry name" value="CheY-like"/>
    <property type="match status" value="1"/>
</dbReference>
<dbReference type="CDD" id="cd01949">
    <property type="entry name" value="GGDEF"/>
    <property type="match status" value="1"/>
</dbReference>
<feature type="domain" description="HPt" evidence="8">
    <location>
        <begin position="361"/>
        <end position="459"/>
    </location>
</feature>
<dbReference type="CDD" id="cd17574">
    <property type="entry name" value="REC_OmpR"/>
    <property type="match status" value="1"/>
</dbReference>
<dbReference type="PROSITE" id="PS50894">
    <property type="entry name" value="HPT"/>
    <property type="match status" value="1"/>
</dbReference>
<comment type="catalytic activity">
    <reaction evidence="3">
        <text>2 GTP = 3',3'-c-di-GMP + 2 diphosphate</text>
        <dbReference type="Rhea" id="RHEA:24898"/>
        <dbReference type="ChEBI" id="CHEBI:33019"/>
        <dbReference type="ChEBI" id="CHEBI:37565"/>
        <dbReference type="ChEBI" id="CHEBI:58805"/>
        <dbReference type="EC" id="2.7.7.65"/>
    </reaction>
</comment>
<evidence type="ECO:0000256" key="3">
    <source>
        <dbReference type="ARBA" id="ARBA00034247"/>
    </source>
</evidence>
<dbReference type="Proteomes" id="UP001500021">
    <property type="component" value="Unassembled WGS sequence"/>
</dbReference>
<organism evidence="9 10">
    <name type="scientific">Colwellia asteriadis</name>
    <dbReference type="NCBI Taxonomy" id="517723"/>
    <lineage>
        <taxon>Bacteria</taxon>
        <taxon>Pseudomonadati</taxon>
        <taxon>Pseudomonadota</taxon>
        <taxon>Gammaproteobacteria</taxon>
        <taxon>Alteromonadales</taxon>
        <taxon>Colwelliaceae</taxon>
        <taxon>Colwellia</taxon>
    </lineage>
</organism>
<dbReference type="Gene3D" id="3.40.50.2300">
    <property type="match status" value="1"/>
</dbReference>
<sequence>MSNIEHTILVVDDAKDTQLILEFDLAAAGYQVIACDNGQAAIDMLESEEVDLVLLDMYMPGLSGLETLEKIKQQDKYLNLSIIMLSASNDEDEVVAALELGAADYVVKPYVTKILLARIRTAIKLKEKTEQLEYLAKTDFLTGIHNRGSFFELSTNALSATDRATQPLVIVMLDIDHFKRVNDNYGHDVGDKVLVSFVECLTKHFRDYDILGRIGGEEFAVCLTNITTEKAHLVCERLRKAVEKLTIIADDITINITVSIGITAAQGKILSIDALLKQADDALYSAKENGRNQVIDFTELDEKVINKLNSDEVEANINASHTIELAQHHLGSHEEGEIMSQESITIDGVDSQVGLSNVLEDEALFKEILVMFYQDHVDDVNKLQSAIDNQDKNTQKLLAHTLKGVSSSVGAMVLFEKAKALDSAIDNNNNDDILATLLHELSLEFTKVMTSIKKSLVLEG</sequence>
<dbReference type="SMART" id="SM00448">
    <property type="entry name" value="REC"/>
    <property type="match status" value="1"/>
</dbReference>
<evidence type="ECO:0000313" key="10">
    <source>
        <dbReference type="Proteomes" id="UP001500021"/>
    </source>
</evidence>
<dbReference type="Gene3D" id="1.20.120.160">
    <property type="entry name" value="HPT domain"/>
    <property type="match status" value="1"/>
</dbReference>
<gene>
    <name evidence="9" type="ORF">GCM10009111_22270</name>
</gene>
<dbReference type="InterPro" id="IPR011006">
    <property type="entry name" value="CheY-like_superfamily"/>
</dbReference>
<evidence type="ECO:0000259" key="6">
    <source>
        <dbReference type="PROSITE" id="PS50110"/>
    </source>
</evidence>
<dbReference type="Pfam" id="PF01627">
    <property type="entry name" value="Hpt"/>
    <property type="match status" value="1"/>
</dbReference>
<evidence type="ECO:0000256" key="4">
    <source>
        <dbReference type="PROSITE-ProRule" id="PRU00110"/>
    </source>
</evidence>
<dbReference type="RefSeq" id="WP_343817473.1">
    <property type="nucleotide sequence ID" value="NZ_BAAAFA010000007.1"/>
</dbReference>
<feature type="modified residue" description="4-aspartylphosphate" evidence="5">
    <location>
        <position position="56"/>
    </location>
</feature>
<dbReference type="InterPro" id="IPR000160">
    <property type="entry name" value="GGDEF_dom"/>
</dbReference>
<comment type="caution">
    <text evidence="9">The sequence shown here is derived from an EMBL/GenBank/DDBJ whole genome shotgun (WGS) entry which is preliminary data.</text>
</comment>
<dbReference type="InterPro" id="IPR050469">
    <property type="entry name" value="Diguanylate_Cyclase"/>
</dbReference>
<accession>A0ABP3WHB0</accession>
<dbReference type="EMBL" id="BAAAFA010000007">
    <property type="protein sequence ID" value="GAA0818901.1"/>
    <property type="molecule type" value="Genomic_DNA"/>
</dbReference>
<dbReference type="Pfam" id="PF00990">
    <property type="entry name" value="GGDEF"/>
    <property type="match status" value="1"/>
</dbReference>
<evidence type="ECO:0000256" key="1">
    <source>
        <dbReference type="ARBA" id="ARBA00012528"/>
    </source>
</evidence>
<dbReference type="SMART" id="SM00073">
    <property type="entry name" value="HPT"/>
    <property type="match status" value="1"/>
</dbReference>
<feature type="domain" description="GGDEF" evidence="7">
    <location>
        <begin position="166"/>
        <end position="299"/>
    </location>
</feature>
<dbReference type="InterPro" id="IPR043128">
    <property type="entry name" value="Rev_trsase/Diguanyl_cyclase"/>
</dbReference>
<evidence type="ECO:0000259" key="8">
    <source>
        <dbReference type="PROSITE" id="PS50894"/>
    </source>
</evidence>
<name>A0ABP3WHB0_9GAMM</name>
<keyword evidence="2" id="KW-0902">Two-component regulatory system</keyword>
<dbReference type="EC" id="2.7.7.65" evidence="1"/>
<dbReference type="SMART" id="SM00267">
    <property type="entry name" value="GGDEF"/>
    <property type="match status" value="1"/>
</dbReference>
<dbReference type="Gene3D" id="3.30.70.270">
    <property type="match status" value="1"/>
</dbReference>
<dbReference type="InterPro" id="IPR036641">
    <property type="entry name" value="HPT_dom_sf"/>
</dbReference>
<feature type="domain" description="Response regulatory" evidence="6">
    <location>
        <begin position="7"/>
        <end position="123"/>
    </location>
</feature>
<evidence type="ECO:0000256" key="5">
    <source>
        <dbReference type="PROSITE-ProRule" id="PRU00169"/>
    </source>
</evidence>
<dbReference type="InterPro" id="IPR008207">
    <property type="entry name" value="Sig_transdc_His_kin_Hpt_dom"/>
</dbReference>
<dbReference type="InterPro" id="IPR001789">
    <property type="entry name" value="Sig_transdc_resp-reg_receiver"/>
</dbReference>
<keyword evidence="5" id="KW-0597">Phosphoprotein</keyword>
<dbReference type="PANTHER" id="PTHR45138">
    <property type="entry name" value="REGULATORY COMPONENTS OF SENSORY TRANSDUCTION SYSTEM"/>
    <property type="match status" value="1"/>
</dbReference>
<dbReference type="InterPro" id="IPR029787">
    <property type="entry name" value="Nucleotide_cyclase"/>
</dbReference>
<dbReference type="PROSITE" id="PS50110">
    <property type="entry name" value="RESPONSE_REGULATORY"/>
    <property type="match status" value="1"/>
</dbReference>